<evidence type="ECO:0000256" key="1">
    <source>
        <dbReference type="SAM" id="Coils"/>
    </source>
</evidence>
<dbReference type="InterPro" id="IPR003609">
    <property type="entry name" value="Pan_app"/>
</dbReference>
<feature type="compositionally biased region" description="Basic residues" evidence="2">
    <location>
        <begin position="521"/>
        <end position="531"/>
    </location>
</feature>
<dbReference type="Pfam" id="PF00024">
    <property type="entry name" value="PAN_1"/>
    <property type="match status" value="1"/>
</dbReference>
<organism evidence="5 6">
    <name type="scientific">Octopus sinensis</name>
    <name type="common">East Asian common octopus</name>
    <dbReference type="NCBI Taxonomy" id="2607531"/>
    <lineage>
        <taxon>Eukaryota</taxon>
        <taxon>Metazoa</taxon>
        <taxon>Spiralia</taxon>
        <taxon>Lophotrochozoa</taxon>
        <taxon>Mollusca</taxon>
        <taxon>Cephalopoda</taxon>
        <taxon>Coleoidea</taxon>
        <taxon>Octopodiformes</taxon>
        <taxon>Octopoda</taxon>
        <taxon>Incirrata</taxon>
        <taxon>Octopodidae</taxon>
        <taxon>Octopus</taxon>
    </lineage>
</organism>
<evidence type="ECO:0000313" key="5">
    <source>
        <dbReference type="Proteomes" id="UP000515154"/>
    </source>
</evidence>
<dbReference type="PROSITE" id="PS50948">
    <property type="entry name" value="PAN"/>
    <property type="match status" value="1"/>
</dbReference>
<name>A0A7E6EV19_9MOLL</name>
<feature type="coiled-coil region" evidence="1">
    <location>
        <begin position="357"/>
        <end position="460"/>
    </location>
</feature>
<feature type="signal peptide" evidence="3">
    <location>
        <begin position="1"/>
        <end position="20"/>
    </location>
</feature>
<proteinExistence type="predicted"/>
<dbReference type="AlphaFoldDB" id="A0A7E6EV19"/>
<feature type="region of interest" description="Disordered" evidence="2">
    <location>
        <begin position="521"/>
        <end position="551"/>
    </location>
</feature>
<evidence type="ECO:0000259" key="4">
    <source>
        <dbReference type="PROSITE" id="PS50948"/>
    </source>
</evidence>
<protein>
    <submittedName>
        <fullName evidence="6">Myosin-9-like</fullName>
    </submittedName>
</protein>
<dbReference type="KEGG" id="osn:115212214"/>
<gene>
    <name evidence="6" type="primary">LOC115212214</name>
</gene>
<dbReference type="Gene3D" id="3.50.4.10">
    <property type="entry name" value="Hepatocyte Growth Factor"/>
    <property type="match status" value="1"/>
</dbReference>
<dbReference type="SUPFAM" id="SSF57414">
    <property type="entry name" value="Hairpin loop containing domain-like"/>
    <property type="match status" value="1"/>
</dbReference>
<dbReference type="Proteomes" id="UP000515154">
    <property type="component" value="Linkage group LG5"/>
</dbReference>
<keyword evidence="1" id="KW-0175">Coiled coil</keyword>
<evidence type="ECO:0000256" key="2">
    <source>
        <dbReference type="SAM" id="MobiDB-lite"/>
    </source>
</evidence>
<dbReference type="RefSeq" id="XP_036358810.1">
    <property type="nucleotide sequence ID" value="XM_036502917.1"/>
</dbReference>
<feature type="coiled-coil region" evidence="1">
    <location>
        <begin position="104"/>
        <end position="187"/>
    </location>
</feature>
<keyword evidence="3" id="KW-0732">Signal</keyword>
<evidence type="ECO:0000313" key="6">
    <source>
        <dbReference type="RefSeq" id="XP_036358810.1"/>
    </source>
</evidence>
<accession>A0A7E6EV19</accession>
<keyword evidence="5" id="KW-1185">Reference proteome</keyword>
<reference evidence="6" key="1">
    <citation type="submission" date="2025-08" db="UniProtKB">
        <authorList>
            <consortium name="RefSeq"/>
        </authorList>
    </citation>
    <scope>IDENTIFICATION</scope>
</reference>
<feature type="domain" description="Apple" evidence="4">
    <location>
        <begin position="12"/>
        <end position="83"/>
    </location>
</feature>
<evidence type="ECO:0000256" key="3">
    <source>
        <dbReference type="SAM" id="SignalP"/>
    </source>
</evidence>
<feature type="chain" id="PRO_5028840029" evidence="3">
    <location>
        <begin position="21"/>
        <end position="551"/>
    </location>
</feature>
<sequence>MVTVFILYFIICLSFNKVYMSNTSNGIVKRGKFTRDTCAKACDSETTIKCKFFNFDKQTGKCYLSSTIHLNMQVSTRSREKSAGAAIDVTSETKDYNKLYKGMSESTQRKLEALQSKVNQLREDIEDFDEIRQKVSEMRLEAEKASKTKSQIIDELQNSKVQQEMEMNKLNRKVESLILNMEKTMADVAAFKKTQFNFEKKQSQIKHMLSDLTAQIENIQDKTSVIPVELKNVKIESDNLSKGLAEINMRDKTLQHNLETIKQEVLYARQKLEPEIKAVRKTQESLIEDLTHIRSNSDVHNKQYSELQMNVRQIAEDATEAISSMKTLKSQTVNNLQLIKNIKLELNKLKDPESRINLKIEAERKETRQDIDMLKTQLKEEHTRSLNTANEMEKIIKSLSSVTMMQNDIKAQLEEMSLKVSDLQNDISTLKISQGPISKIKEIENKQELLQTMLNSAMKQIEENKNNQLLFSASQTPNLQRDVVDKLAMRINELETSFGEMKNNQKNMKLGLHLKTRVIHKPQAKKGKYQHKKVEIKHTSWQAPQPRNEGN</sequence>